<evidence type="ECO:0008006" key="9">
    <source>
        <dbReference type="Google" id="ProtNLM"/>
    </source>
</evidence>
<comment type="subcellular location">
    <subcellularLocation>
        <location evidence="1">Membrane</location>
        <topology evidence="1">Multi-pass membrane protein</topology>
    </subcellularLocation>
</comment>
<comment type="caution">
    <text evidence="7">The sequence shown here is derived from an EMBL/GenBank/DDBJ whole genome shotgun (WGS) entry which is preliminary data.</text>
</comment>
<feature type="transmembrane region" description="Helical" evidence="6">
    <location>
        <begin position="489"/>
        <end position="509"/>
    </location>
</feature>
<accession>A0ABQ9FMU0</accession>
<evidence type="ECO:0000256" key="4">
    <source>
        <dbReference type="ARBA" id="ARBA00022989"/>
    </source>
</evidence>
<feature type="transmembrane region" description="Helical" evidence="6">
    <location>
        <begin position="245"/>
        <end position="265"/>
    </location>
</feature>
<protein>
    <recommendedName>
        <fullName evidence="9">Solute carrier family 23 member 2</fullName>
    </recommendedName>
</protein>
<gene>
    <name evidence="7" type="ORF">KUTeg_004927</name>
</gene>
<evidence type="ECO:0000256" key="3">
    <source>
        <dbReference type="ARBA" id="ARBA00022692"/>
    </source>
</evidence>
<evidence type="ECO:0000313" key="8">
    <source>
        <dbReference type="Proteomes" id="UP001217089"/>
    </source>
</evidence>
<evidence type="ECO:0000256" key="2">
    <source>
        <dbReference type="ARBA" id="ARBA00008821"/>
    </source>
</evidence>
<feature type="transmembrane region" description="Helical" evidence="6">
    <location>
        <begin position="154"/>
        <end position="174"/>
    </location>
</feature>
<feature type="transmembrane region" description="Helical" evidence="6">
    <location>
        <begin position="207"/>
        <end position="225"/>
    </location>
</feature>
<feature type="transmembrane region" description="Helical" evidence="6">
    <location>
        <begin position="43"/>
        <end position="64"/>
    </location>
</feature>
<dbReference type="InterPro" id="IPR006043">
    <property type="entry name" value="NCS2"/>
</dbReference>
<keyword evidence="8" id="KW-1185">Reference proteome</keyword>
<feature type="transmembrane region" description="Helical" evidence="6">
    <location>
        <begin position="180"/>
        <end position="200"/>
    </location>
</feature>
<dbReference type="Pfam" id="PF00860">
    <property type="entry name" value="Xan_ur_permease"/>
    <property type="match status" value="1"/>
</dbReference>
<evidence type="ECO:0000256" key="6">
    <source>
        <dbReference type="SAM" id="Phobius"/>
    </source>
</evidence>
<name>A0ABQ9FMU0_TEGGR</name>
<evidence type="ECO:0000256" key="1">
    <source>
        <dbReference type="ARBA" id="ARBA00004141"/>
    </source>
</evidence>
<proteinExistence type="inferred from homology"/>
<feature type="transmembrane region" description="Helical" evidence="6">
    <location>
        <begin position="393"/>
        <end position="415"/>
    </location>
</feature>
<keyword evidence="5 6" id="KW-0472">Membrane</keyword>
<organism evidence="7 8">
    <name type="scientific">Tegillarca granosa</name>
    <name type="common">Malaysian cockle</name>
    <name type="synonym">Anadara granosa</name>
    <dbReference type="NCBI Taxonomy" id="220873"/>
    <lineage>
        <taxon>Eukaryota</taxon>
        <taxon>Metazoa</taxon>
        <taxon>Spiralia</taxon>
        <taxon>Lophotrochozoa</taxon>
        <taxon>Mollusca</taxon>
        <taxon>Bivalvia</taxon>
        <taxon>Autobranchia</taxon>
        <taxon>Pteriomorphia</taxon>
        <taxon>Arcoida</taxon>
        <taxon>Arcoidea</taxon>
        <taxon>Arcidae</taxon>
        <taxon>Tegillarca</taxon>
    </lineage>
</organism>
<dbReference type="EMBL" id="JARBDR010000246">
    <property type="protein sequence ID" value="KAJ8317023.1"/>
    <property type="molecule type" value="Genomic_DNA"/>
</dbReference>
<feature type="transmembrane region" description="Helical" evidence="6">
    <location>
        <begin position="76"/>
        <end position="94"/>
    </location>
</feature>
<feature type="transmembrane region" description="Helical" evidence="6">
    <location>
        <begin position="421"/>
        <end position="444"/>
    </location>
</feature>
<evidence type="ECO:0000256" key="5">
    <source>
        <dbReference type="ARBA" id="ARBA00023136"/>
    </source>
</evidence>
<dbReference type="PANTHER" id="PTHR11119">
    <property type="entry name" value="XANTHINE-URACIL / VITAMIN C PERMEASE FAMILY MEMBER"/>
    <property type="match status" value="1"/>
</dbReference>
<comment type="similarity">
    <text evidence="2">Belongs to the nucleobase:cation symporter-2 (NCS2) (TC 2.A.40) family.</text>
</comment>
<feature type="transmembrane region" description="Helical" evidence="6">
    <location>
        <begin position="451"/>
        <end position="469"/>
    </location>
</feature>
<dbReference type="Proteomes" id="UP001217089">
    <property type="component" value="Unassembled WGS sequence"/>
</dbReference>
<sequence>MKEENGDLEDRSGVIVEETKSREDVFIKVEDVPEPHMCFMFGLQQALMCIGSTLSIPFILANLICAKDRSDVTAELLSISMFMCGVATLLQTTFGVRLGIVQGGSHTFIPPIVAMMSLSRWKCPEQSGSNTGNATEEFLDESWKERLREIQGNMMLASLTQVILGCTGLMGFFLKFIGPLTIAPTISLIGLSLTGVATIFNEAHWGISILTLALVVIFSQFIFWIQIPLPAFSLKQKCHVTKYPIFQLLPVMLSICISWLLCFILTQTDVLPTNSTEIAYKARTDYRHGVVDTAPWFYFPYPFKFGVPTVSAGGFVGMLAATLSSIIESVGDYFACAKISKGTPPPPHAVNRGIAMEGFSSIISGLVGAGNATTSYSGNIGAIGITKVASRRVFQYTGFILLVCGILGKFGAVLTLIPDPIIGGILTIVFGFVAAAGISTLQYIDMSSTRNLCILAVSLIVGLMVPQWLEKNPGAINTGSADLDQVLSVLLSTAMFVGGVLGLILDNTIPGTEDERGIKRWREHLVTTDKSSISEVSYELPFVTTYIRKLVCCSYFPISPTFNKEINCSCRRKSTDKIEGVDNSGFNNGIEKIEVKQTTIQVNGVTQTKL</sequence>
<evidence type="ECO:0000313" key="7">
    <source>
        <dbReference type="EMBL" id="KAJ8317023.1"/>
    </source>
</evidence>
<keyword evidence="3 6" id="KW-0812">Transmembrane</keyword>
<keyword evidence="4 6" id="KW-1133">Transmembrane helix</keyword>
<reference evidence="7 8" key="1">
    <citation type="submission" date="2022-12" db="EMBL/GenBank/DDBJ databases">
        <title>Chromosome-level genome of Tegillarca granosa.</title>
        <authorList>
            <person name="Kim J."/>
        </authorList>
    </citation>
    <scope>NUCLEOTIDE SEQUENCE [LARGE SCALE GENOMIC DNA]</scope>
    <source>
        <strain evidence="7">Teg-2019</strain>
        <tissue evidence="7">Adductor muscle</tissue>
    </source>
</reference>